<evidence type="ECO:0000259" key="3">
    <source>
        <dbReference type="SMART" id="SM00967"/>
    </source>
</evidence>
<feature type="domain" description="RNA 2-O ribose methyltransferase substrate binding" evidence="3">
    <location>
        <begin position="48"/>
        <end position="121"/>
    </location>
</feature>
<dbReference type="HOGENOM" id="CLU_021322_0_2_5"/>
<dbReference type="InterPro" id="IPR004441">
    <property type="entry name" value="rRNA_MeTrfase_TrmH"/>
</dbReference>
<reference evidence="4 5" key="1">
    <citation type="journal article" date="2013" name="PLoS Genet.">
        <title>A gene transfer agent and a dynamic repertoire of secretion systems hold the keys to the explosive radiation of the emerging pathogen Bartonella.</title>
        <authorList>
            <person name="Guy L."/>
            <person name="Nystedt B."/>
            <person name="Toft C."/>
            <person name="Zaremba-Niedzwiedzka K."/>
            <person name="Berglund E.C."/>
            <person name="Granberg F."/>
            <person name="Naslund K."/>
            <person name="Eriksson A.S."/>
            <person name="Andersson S.G."/>
        </authorList>
    </citation>
    <scope>NUCLEOTIDE SEQUENCE [LARGE SCALE GENOMIC DNA]</scope>
    <source>
        <strain evidence="4 5">Aust/NH1</strain>
    </source>
</reference>
<dbReference type="GO" id="GO:0005829">
    <property type="term" value="C:cytosol"/>
    <property type="evidence" value="ECO:0007669"/>
    <property type="project" value="TreeGrafter"/>
</dbReference>
<dbReference type="OrthoDB" id="9785673at2"/>
<dbReference type="CDD" id="cd18103">
    <property type="entry name" value="SpoU-like_RlmB"/>
    <property type="match status" value="1"/>
</dbReference>
<keyword evidence="1 4" id="KW-0489">Methyltransferase</keyword>
<dbReference type="InterPro" id="IPR001537">
    <property type="entry name" value="SpoU_MeTrfase"/>
</dbReference>
<dbReference type="eggNOG" id="COG0566">
    <property type="taxonomic scope" value="Bacteria"/>
</dbReference>
<dbReference type="GO" id="GO:0003723">
    <property type="term" value="F:RNA binding"/>
    <property type="evidence" value="ECO:0007669"/>
    <property type="project" value="InterPro"/>
</dbReference>
<sequence length="279" mass="30536">MKEKTSKNSHYTRHTHLCRRYYDKKGSASLPSQRIQKGKTPSIQGTFHLYGIHSVNAALKNPNRILKALYITPNALKRLNIVESDLPCPVKQCSPKQLDILVGSGAVHQGIVLETEPLKPRRLSELTNTNLVVIMDQITDPHNVGAIMRSAIAFKAGALIATNRHSPRESGVLAKAASGALELIDYIIVQNLSEALQELSEVGFTSFGLDSEAQLSLEKTLTGEKIALILGAEGRGLRQKTRKTVHALVHLDIPGDIKSLNVSNAATIALYATHKYLRL</sequence>
<dbReference type="GO" id="GO:0006396">
    <property type="term" value="P:RNA processing"/>
    <property type="evidence" value="ECO:0007669"/>
    <property type="project" value="InterPro"/>
</dbReference>
<dbReference type="KEGG" id="baus:BAnh1_05210"/>
<accession>M1P3I9</accession>
<organism evidence="4 5">
    <name type="scientific">Bartonella australis (strain Aust/NH1)</name>
    <dbReference type="NCBI Taxonomy" id="1094489"/>
    <lineage>
        <taxon>Bacteria</taxon>
        <taxon>Pseudomonadati</taxon>
        <taxon>Pseudomonadota</taxon>
        <taxon>Alphaproteobacteria</taxon>
        <taxon>Hyphomicrobiales</taxon>
        <taxon>Bartonellaceae</taxon>
        <taxon>Bartonella</taxon>
    </lineage>
</organism>
<dbReference type="Gene3D" id="3.30.1330.30">
    <property type="match status" value="1"/>
</dbReference>
<dbReference type="GO" id="GO:0008173">
    <property type="term" value="F:RNA methyltransferase activity"/>
    <property type="evidence" value="ECO:0007669"/>
    <property type="project" value="InterPro"/>
</dbReference>
<dbReference type="STRING" id="1094489.BAnh1_05210"/>
<dbReference type="PANTHER" id="PTHR46429:SF1">
    <property type="entry name" value="23S RRNA (GUANOSINE-2'-O-)-METHYLTRANSFERASE RLMB"/>
    <property type="match status" value="1"/>
</dbReference>
<dbReference type="InterPro" id="IPR013123">
    <property type="entry name" value="SpoU_subst-bd"/>
</dbReference>
<evidence type="ECO:0000256" key="1">
    <source>
        <dbReference type="ARBA" id="ARBA00022603"/>
    </source>
</evidence>
<keyword evidence="5" id="KW-1185">Reference proteome</keyword>
<name>M1P3I9_BARAA</name>
<dbReference type="EMBL" id="CP003123">
    <property type="protein sequence ID" value="AGF74400.1"/>
    <property type="molecule type" value="Genomic_DNA"/>
</dbReference>
<dbReference type="AlphaFoldDB" id="M1P3I9"/>
<dbReference type="GO" id="GO:0032259">
    <property type="term" value="P:methylation"/>
    <property type="evidence" value="ECO:0007669"/>
    <property type="project" value="UniProtKB-KW"/>
</dbReference>
<dbReference type="RefSeq" id="WP_015397908.1">
    <property type="nucleotide sequence ID" value="NC_020300.1"/>
</dbReference>
<evidence type="ECO:0000256" key="2">
    <source>
        <dbReference type="ARBA" id="ARBA00022679"/>
    </source>
</evidence>
<dbReference type="SUPFAM" id="SSF75217">
    <property type="entry name" value="alpha/beta knot"/>
    <property type="match status" value="1"/>
</dbReference>
<keyword evidence="2 4" id="KW-0808">Transferase</keyword>
<evidence type="ECO:0000313" key="4">
    <source>
        <dbReference type="EMBL" id="AGF74400.1"/>
    </source>
</evidence>
<protein>
    <submittedName>
        <fullName evidence="4">tRNA/rRNA methyltransferase</fullName>
    </submittedName>
</protein>
<dbReference type="InterPro" id="IPR029064">
    <property type="entry name" value="Ribosomal_eL30-like_sf"/>
</dbReference>
<proteinExistence type="predicted"/>
<dbReference type="Proteomes" id="UP000011729">
    <property type="component" value="Chromosome"/>
</dbReference>
<evidence type="ECO:0000313" key="5">
    <source>
        <dbReference type="Proteomes" id="UP000011729"/>
    </source>
</evidence>
<dbReference type="Pfam" id="PF00588">
    <property type="entry name" value="SpoU_methylase"/>
    <property type="match status" value="1"/>
</dbReference>
<dbReference type="InterPro" id="IPR029028">
    <property type="entry name" value="Alpha/beta_knot_MTases"/>
</dbReference>
<dbReference type="Gene3D" id="3.40.1280.10">
    <property type="match status" value="1"/>
</dbReference>
<dbReference type="SUPFAM" id="SSF55315">
    <property type="entry name" value="L30e-like"/>
    <property type="match status" value="1"/>
</dbReference>
<dbReference type="Pfam" id="PF08032">
    <property type="entry name" value="SpoU_sub_bind"/>
    <property type="match status" value="1"/>
</dbReference>
<gene>
    <name evidence="4" type="primary">yjfH</name>
    <name evidence="4" type="ordered locus">BAnh1_05210</name>
</gene>
<dbReference type="PANTHER" id="PTHR46429">
    <property type="entry name" value="23S RRNA (GUANOSINE-2'-O-)-METHYLTRANSFERASE RLMB"/>
    <property type="match status" value="1"/>
</dbReference>
<dbReference type="InterPro" id="IPR029026">
    <property type="entry name" value="tRNA_m1G_MTases_N"/>
</dbReference>
<dbReference type="SMART" id="SM00967">
    <property type="entry name" value="SpoU_sub_bind"/>
    <property type="match status" value="1"/>
</dbReference>
<dbReference type="PATRIC" id="fig|1094489.3.peg.643"/>